<evidence type="ECO:0000313" key="3">
    <source>
        <dbReference type="EMBL" id="HGL41048.1"/>
    </source>
</evidence>
<dbReference type="PANTHER" id="PTHR11360">
    <property type="entry name" value="MONOCARBOXYLATE TRANSPORTER"/>
    <property type="match status" value="1"/>
</dbReference>
<feature type="transmembrane region" description="Helical" evidence="1">
    <location>
        <begin position="324"/>
        <end position="343"/>
    </location>
</feature>
<dbReference type="Pfam" id="PF07690">
    <property type="entry name" value="MFS_1"/>
    <property type="match status" value="1"/>
</dbReference>
<feature type="transmembrane region" description="Helical" evidence="1">
    <location>
        <begin position="98"/>
        <end position="117"/>
    </location>
</feature>
<feature type="domain" description="Major facilitator superfamily (MFS) profile" evidence="2">
    <location>
        <begin position="4"/>
        <end position="379"/>
    </location>
</feature>
<dbReference type="InterPro" id="IPR050327">
    <property type="entry name" value="Proton-linked_MCT"/>
</dbReference>
<dbReference type="EMBL" id="DRXG01000011">
    <property type="protein sequence ID" value="HHN51834.1"/>
    <property type="molecule type" value="Genomic_DNA"/>
</dbReference>
<dbReference type="GO" id="GO:0022857">
    <property type="term" value="F:transmembrane transporter activity"/>
    <property type="evidence" value="ECO:0007669"/>
    <property type="project" value="InterPro"/>
</dbReference>
<dbReference type="InterPro" id="IPR011701">
    <property type="entry name" value="MFS"/>
</dbReference>
<reference evidence="4" key="1">
    <citation type="journal article" date="2020" name="mSystems">
        <title>Genome- and Community-Level Interaction Insights into Carbon Utilization and Element Cycling Functions of Hydrothermarchaeota in Hydrothermal Sediment.</title>
        <authorList>
            <person name="Zhou Z."/>
            <person name="Liu Y."/>
            <person name="Xu W."/>
            <person name="Pan J."/>
            <person name="Luo Z.H."/>
            <person name="Li M."/>
        </authorList>
    </citation>
    <scope>NUCLEOTIDE SEQUENCE [LARGE SCALE GENOMIC DNA]</scope>
    <source>
        <strain evidence="5">SpSt-1073</strain>
        <strain evidence="4">SpSt-613</strain>
        <strain evidence="3">SpSt-669</strain>
    </source>
</reference>
<evidence type="ECO:0000256" key="1">
    <source>
        <dbReference type="SAM" id="Phobius"/>
    </source>
</evidence>
<dbReference type="Gene3D" id="1.20.1250.20">
    <property type="entry name" value="MFS general substrate transporter like domains"/>
    <property type="match status" value="2"/>
</dbReference>
<feature type="transmembrane region" description="Helical" evidence="1">
    <location>
        <begin position="44"/>
        <end position="64"/>
    </location>
</feature>
<feature type="transmembrane region" description="Helical" evidence="1">
    <location>
        <begin position="237"/>
        <end position="258"/>
    </location>
</feature>
<feature type="transmembrane region" description="Helical" evidence="1">
    <location>
        <begin position="71"/>
        <end position="92"/>
    </location>
</feature>
<dbReference type="InterPro" id="IPR020846">
    <property type="entry name" value="MFS_dom"/>
</dbReference>
<comment type="caution">
    <text evidence="4">The sequence shown here is derived from an EMBL/GenBank/DDBJ whole genome shotgun (WGS) entry which is preliminary data.</text>
</comment>
<feature type="transmembrane region" description="Helical" evidence="1">
    <location>
        <begin position="202"/>
        <end position="222"/>
    </location>
</feature>
<feature type="transmembrane region" description="Helical" evidence="1">
    <location>
        <begin position="349"/>
        <end position="371"/>
    </location>
</feature>
<feature type="transmembrane region" description="Helical" evidence="1">
    <location>
        <begin position="265"/>
        <end position="282"/>
    </location>
</feature>
<dbReference type="SUPFAM" id="SSF103473">
    <property type="entry name" value="MFS general substrate transporter"/>
    <property type="match status" value="1"/>
</dbReference>
<organism evidence="4">
    <name type="scientific">Caldiarchaeum subterraneum</name>
    <dbReference type="NCBI Taxonomy" id="311458"/>
    <lineage>
        <taxon>Archaea</taxon>
        <taxon>Nitrososphaerota</taxon>
        <taxon>Candidatus Caldarchaeales</taxon>
        <taxon>Candidatus Caldarchaeaceae</taxon>
        <taxon>Candidatus Caldarchaeum</taxon>
    </lineage>
</organism>
<keyword evidence="1" id="KW-0812">Transmembrane</keyword>
<dbReference type="EMBL" id="DTCM01000065">
    <property type="protein sequence ID" value="HGL41048.1"/>
    <property type="molecule type" value="Genomic_DNA"/>
</dbReference>
<feature type="transmembrane region" description="Helical" evidence="1">
    <location>
        <begin position="129"/>
        <end position="149"/>
    </location>
</feature>
<protein>
    <submittedName>
        <fullName evidence="4">MFS transporter</fullName>
    </submittedName>
</protein>
<dbReference type="PANTHER" id="PTHR11360:SF290">
    <property type="entry name" value="MONOCARBOXYLATE MFS PERMEASE"/>
    <property type="match status" value="1"/>
</dbReference>
<feature type="transmembrane region" description="Helical" evidence="1">
    <location>
        <begin position="161"/>
        <end position="181"/>
    </location>
</feature>
<sequence>MRRTVWLPVIGGFLANVIFGAFVGSFSTLLPSMLQDVGAPLSEGGLIGSAFFTGYLISQVPFAMLAERLGVVRVVSSGLVVYTILHFVFATSSTWNEILFYRFLQGFLGGAVFIPTLQLAFEVGDERRSFATGFVASGFNAGTGLGAYYSFAASGGKWQTGLISATLVFAALIPVASTLIFTARRRRQEKRPTDFSKDSGFYFLNILHFVRLGVIIATTTWMPTALASLHGLSEGSAAFYSSILQLTGIVSLTVGGYVTDMLGKGRVLVMNVAALSAALAVSQSVPVWLLPLYVALLGFLIYLPTPAAFAILRDRYHAGGASVAAGYLNTSAAAGAIMMPYLFGVLHDVFKGFASSFYLTAALYLILLPLIPTLTKKQLKQ</sequence>
<name>A0A7C4I6P4_CALS0</name>
<dbReference type="InterPro" id="IPR036259">
    <property type="entry name" value="MFS_trans_sf"/>
</dbReference>
<evidence type="ECO:0000259" key="2">
    <source>
        <dbReference type="PROSITE" id="PS50850"/>
    </source>
</evidence>
<keyword evidence="1" id="KW-0472">Membrane</keyword>
<feature type="transmembrane region" description="Helical" evidence="1">
    <location>
        <begin position="288"/>
        <end position="312"/>
    </location>
</feature>
<dbReference type="AlphaFoldDB" id="A0A7C4I6P4"/>
<dbReference type="PROSITE" id="PS50850">
    <property type="entry name" value="MFS"/>
    <property type="match status" value="1"/>
</dbReference>
<gene>
    <name evidence="5" type="ORF">ENM30_00815</name>
    <name evidence="4" type="ORF">ENT82_07310</name>
    <name evidence="3" type="ORF">ENU43_05240</name>
</gene>
<proteinExistence type="predicted"/>
<dbReference type="EMBL" id="DTAD01000079">
    <property type="protein sequence ID" value="HGN90911.1"/>
    <property type="molecule type" value="Genomic_DNA"/>
</dbReference>
<keyword evidence="1" id="KW-1133">Transmembrane helix</keyword>
<evidence type="ECO:0000313" key="5">
    <source>
        <dbReference type="EMBL" id="HHN51834.1"/>
    </source>
</evidence>
<evidence type="ECO:0000313" key="4">
    <source>
        <dbReference type="EMBL" id="HGN90911.1"/>
    </source>
</evidence>
<accession>A0A7C4I6P4</accession>